<evidence type="ECO:0000313" key="3">
    <source>
        <dbReference type="Proteomes" id="UP000029867"/>
    </source>
</evidence>
<reference evidence="3" key="1">
    <citation type="journal article" date="2014" name="Microb. Cell Fact.">
        <title>Exploiting Issatchenkia orientalis SD108 for succinic acid production.</title>
        <authorList>
            <person name="Xiao H."/>
            <person name="Shao Z."/>
            <person name="Jiang Y."/>
            <person name="Dole S."/>
            <person name="Zhao H."/>
        </authorList>
    </citation>
    <scope>NUCLEOTIDE SEQUENCE [LARGE SCALE GENOMIC DNA]</scope>
    <source>
        <strain evidence="3">SD108</strain>
    </source>
</reference>
<comment type="caution">
    <text evidence="2">The sequence shown here is derived from an EMBL/GenBank/DDBJ whole genome shotgun (WGS) entry which is preliminary data.</text>
</comment>
<proteinExistence type="predicted"/>
<accession>A0A099P678</accession>
<dbReference type="AlphaFoldDB" id="A0A099P678"/>
<gene>
    <name evidence="2" type="ORF">JL09_g1122</name>
</gene>
<dbReference type="Proteomes" id="UP000029867">
    <property type="component" value="Unassembled WGS sequence"/>
</dbReference>
<keyword evidence="1" id="KW-0175">Coiled coil</keyword>
<name>A0A099P678_PICKU</name>
<dbReference type="VEuPathDB" id="FungiDB:C5L36_0B04765"/>
<dbReference type="HOGENOM" id="CLU_1870014_0_0_1"/>
<evidence type="ECO:0000313" key="2">
    <source>
        <dbReference type="EMBL" id="KGK39774.1"/>
    </source>
</evidence>
<feature type="coiled-coil region" evidence="1">
    <location>
        <begin position="90"/>
        <end position="124"/>
    </location>
</feature>
<protein>
    <submittedName>
        <fullName evidence="2">Uncharacterized protein</fullName>
    </submittedName>
</protein>
<organism evidence="2 3">
    <name type="scientific">Pichia kudriavzevii</name>
    <name type="common">Yeast</name>
    <name type="synonym">Issatchenkia orientalis</name>
    <dbReference type="NCBI Taxonomy" id="4909"/>
    <lineage>
        <taxon>Eukaryota</taxon>
        <taxon>Fungi</taxon>
        <taxon>Dikarya</taxon>
        <taxon>Ascomycota</taxon>
        <taxon>Saccharomycotina</taxon>
        <taxon>Pichiomycetes</taxon>
        <taxon>Pichiales</taxon>
        <taxon>Pichiaceae</taxon>
        <taxon>Pichia</taxon>
    </lineage>
</organism>
<evidence type="ECO:0000256" key="1">
    <source>
        <dbReference type="SAM" id="Coils"/>
    </source>
</evidence>
<sequence>MSSREILENYLDRDLFEVVSEQSVSKIINVQTQKRLTDKELKILSNLIYNRHNNRSMDRVRENILQGKLQSVVDYEPDSEQVQIAEESHYVAFLDRLKKLNDRLEKEAENIESIKKHKMKLLDKNIKELAEAQTSITSKISSLGKSKAKQMTQEICETMASISKS</sequence>
<dbReference type="EMBL" id="JQFK01000006">
    <property type="protein sequence ID" value="KGK39774.1"/>
    <property type="molecule type" value="Genomic_DNA"/>
</dbReference>